<keyword evidence="2" id="KW-1185">Reference proteome</keyword>
<gene>
    <name evidence="1" type="ORF">OUZ56_004948</name>
</gene>
<evidence type="ECO:0000313" key="1">
    <source>
        <dbReference type="EMBL" id="KAK4003166.1"/>
    </source>
</evidence>
<accession>A0ABQ9YRC0</accession>
<protein>
    <submittedName>
        <fullName evidence="1">Uncharacterized protein</fullName>
    </submittedName>
</protein>
<evidence type="ECO:0000313" key="2">
    <source>
        <dbReference type="Proteomes" id="UP001234178"/>
    </source>
</evidence>
<sequence>MDEREQARPDDYGSSALLSLWSRVTRDSSGSLKLSTLGGTKGGGVCVPRPSSFEFPFGSVCFVMEQVTGALSMAKTKEERLEPTLVCFLFSPVWRYNLLDPLACVPNLEDMAKQKTKQKQEGASCSQILVGLLRALLRRR</sequence>
<dbReference type="EMBL" id="JAOYFB010000001">
    <property type="protein sequence ID" value="KAK4003166.1"/>
    <property type="molecule type" value="Genomic_DNA"/>
</dbReference>
<reference evidence="1 2" key="1">
    <citation type="journal article" date="2023" name="Nucleic Acids Res.">
        <title>The hologenome of Daphnia magna reveals possible DNA methylation and microbiome-mediated evolution of the host genome.</title>
        <authorList>
            <person name="Chaturvedi A."/>
            <person name="Li X."/>
            <person name="Dhandapani V."/>
            <person name="Marshall H."/>
            <person name="Kissane S."/>
            <person name="Cuenca-Cambronero M."/>
            <person name="Asole G."/>
            <person name="Calvet F."/>
            <person name="Ruiz-Romero M."/>
            <person name="Marangio P."/>
            <person name="Guigo R."/>
            <person name="Rago D."/>
            <person name="Mirbahai L."/>
            <person name="Eastwood N."/>
            <person name="Colbourne J.K."/>
            <person name="Zhou J."/>
            <person name="Mallon E."/>
            <person name="Orsini L."/>
        </authorList>
    </citation>
    <scope>NUCLEOTIDE SEQUENCE [LARGE SCALE GENOMIC DNA]</scope>
    <source>
        <strain evidence="1">LRV0_1</strain>
    </source>
</reference>
<comment type="caution">
    <text evidence="1">The sequence shown here is derived from an EMBL/GenBank/DDBJ whole genome shotgun (WGS) entry which is preliminary data.</text>
</comment>
<name>A0ABQ9YRC0_9CRUS</name>
<dbReference type="Proteomes" id="UP001234178">
    <property type="component" value="Unassembled WGS sequence"/>
</dbReference>
<organism evidence="1 2">
    <name type="scientific">Daphnia magna</name>
    <dbReference type="NCBI Taxonomy" id="35525"/>
    <lineage>
        <taxon>Eukaryota</taxon>
        <taxon>Metazoa</taxon>
        <taxon>Ecdysozoa</taxon>
        <taxon>Arthropoda</taxon>
        <taxon>Crustacea</taxon>
        <taxon>Branchiopoda</taxon>
        <taxon>Diplostraca</taxon>
        <taxon>Cladocera</taxon>
        <taxon>Anomopoda</taxon>
        <taxon>Daphniidae</taxon>
        <taxon>Daphnia</taxon>
    </lineage>
</organism>
<proteinExistence type="predicted"/>